<reference evidence="1 2" key="1">
    <citation type="submission" date="2018-06" db="EMBL/GenBank/DDBJ databases">
        <title>Freshwater and sediment microbial communities from various areas in North America, analyzing microbe dynamics in response to fracking.</title>
        <authorList>
            <person name="Lamendella R."/>
        </authorList>
    </citation>
    <scope>NUCLEOTIDE SEQUENCE [LARGE SCALE GENOMIC DNA]</scope>
    <source>
        <strain evidence="1 2">17</strain>
    </source>
</reference>
<dbReference type="RefSeq" id="WP_111587775.1">
    <property type="nucleotide sequence ID" value="NZ_CAWNWF010000002.1"/>
</dbReference>
<sequence length="125" mass="14320">MKRDWEIIRAILTKIEDDVSFQKKFLDLSDFNKATLDERYVIAEHMRFLINAQLVRGEMSQRLGVNVVSGFTARGLTFAGHEFLDAIRNDTVWNKTKETFKIKGLDMTFDLIKTVAGSVATSLLF</sequence>
<dbReference type="Proteomes" id="UP000249422">
    <property type="component" value="Unassembled WGS sequence"/>
</dbReference>
<organism evidence="1 2">
    <name type="scientific">Aeromonas salmonicida</name>
    <dbReference type="NCBI Taxonomy" id="645"/>
    <lineage>
        <taxon>Bacteria</taxon>
        <taxon>Pseudomonadati</taxon>
        <taxon>Pseudomonadota</taxon>
        <taxon>Gammaproteobacteria</taxon>
        <taxon>Aeromonadales</taxon>
        <taxon>Aeromonadaceae</taxon>
        <taxon>Aeromonas</taxon>
    </lineage>
</organism>
<evidence type="ECO:0000313" key="1">
    <source>
        <dbReference type="EMBL" id="RAJ07674.1"/>
    </source>
</evidence>
<protein>
    <submittedName>
        <fullName evidence="1">Uncharacterized protein DUF2513</fullName>
    </submittedName>
</protein>
<dbReference type="Pfam" id="PF10711">
    <property type="entry name" value="DUF2513"/>
    <property type="match status" value="1"/>
</dbReference>
<gene>
    <name evidence="1" type="ORF">DEU50_10297</name>
</gene>
<accession>A0AAX1PLI6</accession>
<dbReference type="AlphaFoldDB" id="A0AAX1PLI6"/>
<dbReference type="InterPro" id="IPR019650">
    <property type="entry name" value="DUF2513"/>
</dbReference>
<evidence type="ECO:0000313" key="2">
    <source>
        <dbReference type="Proteomes" id="UP000249422"/>
    </source>
</evidence>
<name>A0AAX1PLI6_AERSA</name>
<dbReference type="EMBL" id="QLLM01000002">
    <property type="protein sequence ID" value="RAJ07674.1"/>
    <property type="molecule type" value="Genomic_DNA"/>
</dbReference>
<comment type="caution">
    <text evidence="1">The sequence shown here is derived from an EMBL/GenBank/DDBJ whole genome shotgun (WGS) entry which is preliminary data.</text>
</comment>
<proteinExistence type="predicted"/>